<evidence type="ECO:0000256" key="6">
    <source>
        <dbReference type="SAM" id="Phobius"/>
    </source>
</evidence>
<sequence>MTATITSNSLGGGGIGVISGASTWLSEGTPIGAKYGSSRNQPYLNLRPQANTATTPSTTTYTFATPAPSSGWAFALGDIDADSLRISGTSASGAALTAADLGFRDAFNYCAPGSGTGIACSGYVGDIPTWDASTMTLMGNPTAADTAGAAAWFEPTVSISTLTFEYSQRSGFPIYQTWFASMARDITGTVSDVDDGPIDGVSVSLTDANGNVVANTTTAGGGLYSFPGYFATDGYQVTATPPPGKVGVVGTGTADLRTADAVVDLTVRDIASLSGTVTAAGSGMAGVTVTATGPGGTLTTTTASDGSYSFPLIGNGTYDVAITVPAGTVAVTPATRNETVAGTDLTGVDFDLARLGSLAGTITDGDGEPLGDVTVTVEGPTGTTTTTTADDGGYRFGDLPPGSYDISVVAPDGYTVDGPASVTATITASGDVIVDQDFALIADPVDPVDPTDPPTTPGGQAPGGQAPGANGGGSGPLATTGADSAPFIAGGLITLLSGALLLVAGRRSRIRG</sequence>
<dbReference type="Gene3D" id="2.60.40.10">
    <property type="entry name" value="Immunoglobulins"/>
    <property type="match status" value="2"/>
</dbReference>
<dbReference type="SUPFAM" id="SSF49478">
    <property type="entry name" value="Cna protein B-type domain"/>
    <property type="match status" value="1"/>
</dbReference>
<feature type="transmembrane region" description="Helical" evidence="6">
    <location>
        <begin position="485"/>
        <end position="504"/>
    </location>
</feature>
<keyword evidence="6" id="KW-0472">Membrane</keyword>
<dbReference type="SUPFAM" id="SSF49464">
    <property type="entry name" value="Carboxypeptidase regulatory domain-like"/>
    <property type="match status" value="2"/>
</dbReference>
<organism evidence="8 9">
    <name type="scientific">Microbacterium murale</name>
    <dbReference type="NCBI Taxonomy" id="1081040"/>
    <lineage>
        <taxon>Bacteria</taxon>
        <taxon>Bacillati</taxon>
        <taxon>Actinomycetota</taxon>
        <taxon>Actinomycetes</taxon>
        <taxon>Micrococcales</taxon>
        <taxon>Microbacteriaceae</taxon>
        <taxon>Microbacterium</taxon>
    </lineage>
</organism>
<proteinExistence type="inferred from homology"/>
<evidence type="ECO:0000256" key="1">
    <source>
        <dbReference type="ARBA" id="ARBA00004613"/>
    </source>
</evidence>
<dbReference type="PANTHER" id="PTHR36108:SF13">
    <property type="entry name" value="COLOSSIN-B-RELATED"/>
    <property type="match status" value="1"/>
</dbReference>
<comment type="similarity">
    <text evidence="2">Belongs to the serine-aspartate repeat-containing protein (SDr) family.</text>
</comment>
<reference evidence="9" key="1">
    <citation type="journal article" date="2019" name="Int. J. Syst. Evol. Microbiol.">
        <title>The Global Catalogue of Microorganisms (GCM) 10K type strain sequencing project: providing services to taxonomists for standard genome sequencing and annotation.</title>
        <authorList>
            <consortium name="The Broad Institute Genomics Platform"/>
            <consortium name="The Broad Institute Genome Sequencing Center for Infectious Disease"/>
            <person name="Wu L."/>
            <person name="Ma J."/>
        </authorList>
    </citation>
    <scope>NUCLEOTIDE SEQUENCE [LARGE SCALE GENOMIC DNA]</scope>
    <source>
        <strain evidence="9">CCM 7640</strain>
    </source>
</reference>
<evidence type="ECO:0000256" key="4">
    <source>
        <dbReference type="ARBA" id="ARBA00022729"/>
    </source>
</evidence>
<dbReference type="EMBL" id="BMCM01000001">
    <property type="protein sequence ID" value="GGD68466.1"/>
    <property type="molecule type" value="Genomic_DNA"/>
</dbReference>
<dbReference type="InterPro" id="IPR033764">
    <property type="entry name" value="Sdr_B"/>
</dbReference>
<feature type="region of interest" description="Disordered" evidence="5">
    <location>
        <begin position="443"/>
        <end position="478"/>
    </location>
</feature>
<comment type="subcellular location">
    <subcellularLocation>
        <location evidence="1">Secreted</location>
    </subcellularLocation>
</comment>
<dbReference type="Proteomes" id="UP000629365">
    <property type="component" value="Unassembled WGS sequence"/>
</dbReference>
<evidence type="ECO:0000256" key="2">
    <source>
        <dbReference type="ARBA" id="ARBA00007257"/>
    </source>
</evidence>
<feature type="compositionally biased region" description="Gly residues" evidence="5">
    <location>
        <begin position="460"/>
        <end position="475"/>
    </location>
</feature>
<keyword evidence="3" id="KW-0964">Secreted</keyword>
<dbReference type="Pfam" id="PF17210">
    <property type="entry name" value="SdrD_B"/>
    <property type="match status" value="1"/>
</dbReference>
<keyword evidence="6" id="KW-0812">Transmembrane</keyword>
<evidence type="ECO:0000256" key="5">
    <source>
        <dbReference type="SAM" id="MobiDB-lite"/>
    </source>
</evidence>
<keyword evidence="9" id="KW-1185">Reference proteome</keyword>
<gene>
    <name evidence="8" type="ORF">GCM10007269_09500</name>
</gene>
<name>A0ABQ1RF43_9MICO</name>
<dbReference type="InterPro" id="IPR008969">
    <property type="entry name" value="CarboxyPept-like_regulatory"/>
</dbReference>
<dbReference type="Pfam" id="PF13620">
    <property type="entry name" value="CarboxypepD_reg"/>
    <property type="match status" value="1"/>
</dbReference>
<evidence type="ECO:0000313" key="8">
    <source>
        <dbReference type="EMBL" id="GGD68466.1"/>
    </source>
</evidence>
<keyword evidence="4" id="KW-0732">Signal</keyword>
<dbReference type="PANTHER" id="PTHR36108">
    <property type="entry name" value="COLOSSIN-B-RELATED"/>
    <property type="match status" value="1"/>
</dbReference>
<evidence type="ECO:0000256" key="3">
    <source>
        <dbReference type="ARBA" id="ARBA00022525"/>
    </source>
</evidence>
<evidence type="ECO:0000313" key="9">
    <source>
        <dbReference type="Proteomes" id="UP000629365"/>
    </source>
</evidence>
<dbReference type="Gene3D" id="2.60.40.1120">
    <property type="entry name" value="Carboxypeptidase-like, regulatory domain"/>
    <property type="match status" value="1"/>
</dbReference>
<feature type="domain" description="SD-repeat containing protein B" evidence="7">
    <location>
        <begin position="190"/>
        <end position="255"/>
    </location>
</feature>
<protein>
    <recommendedName>
        <fullName evidence="7">SD-repeat containing protein B domain-containing protein</fullName>
    </recommendedName>
</protein>
<accession>A0ABQ1RF43</accession>
<comment type="caution">
    <text evidence="8">The sequence shown here is derived from an EMBL/GenBank/DDBJ whole genome shotgun (WGS) entry which is preliminary data.</text>
</comment>
<evidence type="ECO:0000259" key="7">
    <source>
        <dbReference type="Pfam" id="PF17210"/>
    </source>
</evidence>
<keyword evidence="6" id="KW-1133">Transmembrane helix</keyword>
<dbReference type="InterPro" id="IPR013783">
    <property type="entry name" value="Ig-like_fold"/>
</dbReference>